<evidence type="ECO:0000313" key="2">
    <source>
        <dbReference type="EMBL" id="BCU02834.1"/>
    </source>
</evidence>
<dbReference type="Proteomes" id="UP001253637">
    <property type="component" value="Segment"/>
</dbReference>
<dbReference type="InterPro" id="IPR036047">
    <property type="entry name" value="F-box-like_dom_sf"/>
</dbReference>
<dbReference type="PANTHER" id="PTHR46586:SF3">
    <property type="entry name" value="ANKYRIN REPEAT-CONTAINING PROTEIN"/>
    <property type="match status" value="1"/>
</dbReference>
<evidence type="ECO:0000256" key="1">
    <source>
        <dbReference type="SAM" id="MobiDB-lite"/>
    </source>
</evidence>
<evidence type="ECO:0000313" key="3">
    <source>
        <dbReference type="Proteomes" id="UP001253637"/>
    </source>
</evidence>
<dbReference type="Gene3D" id="1.20.1280.50">
    <property type="match status" value="1"/>
</dbReference>
<protein>
    <submittedName>
        <fullName evidence="2">Ankyrin repeat domain containing protein</fullName>
    </submittedName>
</protein>
<dbReference type="InterPro" id="IPR052050">
    <property type="entry name" value="SecEffector_AnkRepeat"/>
</dbReference>
<feature type="region of interest" description="Disordered" evidence="1">
    <location>
        <begin position="450"/>
        <end position="503"/>
    </location>
</feature>
<dbReference type="PANTHER" id="PTHR46586">
    <property type="entry name" value="ANKYRIN REPEAT-CONTAINING PROTEIN"/>
    <property type="match status" value="1"/>
</dbReference>
<dbReference type="EMBL" id="LC625835">
    <property type="protein sequence ID" value="BCU02834.1"/>
    <property type="molecule type" value="Genomic_DNA"/>
</dbReference>
<dbReference type="Gene3D" id="1.25.40.20">
    <property type="entry name" value="Ankyrin repeat-containing domain"/>
    <property type="match status" value="1"/>
</dbReference>
<dbReference type="SUPFAM" id="SSF140860">
    <property type="entry name" value="Pseudo ankyrin repeat-like"/>
    <property type="match status" value="1"/>
</dbReference>
<organism evidence="2 3">
    <name type="scientific">Pandoravirus japonicus</name>
    <dbReference type="NCBI Taxonomy" id="2823154"/>
    <lineage>
        <taxon>Viruses</taxon>
        <taxon>Pandoravirus</taxon>
    </lineage>
</organism>
<name>A0A811BLT2_9VIRU</name>
<dbReference type="SUPFAM" id="SSF48403">
    <property type="entry name" value="Ankyrin repeat"/>
    <property type="match status" value="1"/>
</dbReference>
<accession>A0A811BLT2</accession>
<sequence length="503" mass="54134">MRRAAGHAPLLFLYLHVADSATGQETSILFFFQFFSKGKRFAAYSKGVARAKEQKKRTQGAVTVRATATIKERFLGWKKRGTRRAERTGEMARCADLPDEMLAAVFSRLPCVVLRQTVAVVCARWANVAGDRRVRVNATCCFDDDRAGLYARGRWCEAAAGAGHWHCLAHARQRGFVCDAGACAAAASTGRLDMLVHLRESLCPWDVRVCREAAARGHIECLDYAERCGCPWDESVCEAAAAAGRETVLGRLIRAGCPHDESACMAAAAGGHLGCLALLCRDGGRLDEDVHGEAVRSGSLACLKLLEKYGCRHDPAAMTIASGLGRADIVDHLCRLGFQWKRQMTVRAVARGHVGLVAHVHDNYDGLAPWAHLCNVAAECGHVDMLAWLHEHDHPWSAHTCAAAASRGHLDVLAYLYEHGCPWDAEVCRAARAGGHHACVEYARARGCPDDDSDGAHDPAPSGSVGDACGSVPVSEGAGDARGSAPPQRKRRRRSASGPSCLS</sequence>
<dbReference type="SUPFAM" id="SSF81383">
    <property type="entry name" value="F-box domain"/>
    <property type="match status" value="1"/>
</dbReference>
<dbReference type="InterPro" id="IPR036770">
    <property type="entry name" value="Ankyrin_rpt-contain_sf"/>
</dbReference>
<reference evidence="2" key="1">
    <citation type="submission" date="2021-04" db="EMBL/GenBank/DDBJ databases">
        <title>Draft Genome Sequence of Pandoravirus japonicus, Isolated from the Sabaishi River of Niigata, Japan.</title>
        <authorList>
            <person name="Hosokawa N."/>
            <person name="Takahashi H."/>
            <person name="Aoki K."/>
            <person name="Takemura M."/>
        </authorList>
    </citation>
    <scope>NUCLEOTIDE SEQUENCE</scope>
</reference>
<proteinExistence type="predicted"/>